<dbReference type="Gene3D" id="3.20.20.30">
    <property type="entry name" value="Luciferase-like domain"/>
    <property type="match status" value="1"/>
</dbReference>
<dbReference type="EMBL" id="CP118615">
    <property type="protein sequence ID" value="WDZ83799.1"/>
    <property type="molecule type" value="Genomic_DNA"/>
</dbReference>
<proteinExistence type="predicted"/>
<dbReference type="CDD" id="cd00347">
    <property type="entry name" value="Flavin_utilizing_monoxygenases"/>
    <property type="match status" value="1"/>
</dbReference>
<dbReference type="PANTHER" id="PTHR30137">
    <property type="entry name" value="LUCIFERASE-LIKE MONOOXYGENASE"/>
    <property type="match status" value="1"/>
</dbReference>
<name>A0ABY7ZPK0_9ACTN</name>
<gene>
    <name evidence="2" type="ORF">PVK37_25550</name>
</gene>
<feature type="domain" description="Luciferase-like" evidence="1">
    <location>
        <begin position="15"/>
        <end position="301"/>
    </location>
</feature>
<keyword evidence="3" id="KW-1185">Reference proteome</keyword>
<dbReference type="InterPro" id="IPR011251">
    <property type="entry name" value="Luciferase-like_dom"/>
</dbReference>
<reference evidence="2 3" key="1">
    <citation type="submission" date="2023-02" db="EMBL/GenBank/DDBJ databases">
        <authorList>
            <person name="Mo P."/>
        </authorList>
    </citation>
    <scope>NUCLEOTIDE SEQUENCE [LARGE SCALE GENOMIC DNA]</scope>
    <source>
        <strain evidence="2 3">HUAS 3</strain>
    </source>
</reference>
<dbReference type="InterPro" id="IPR036661">
    <property type="entry name" value="Luciferase-like_sf"/>
</dbReference>
<evidence type="ECO:0000259" key="1">
    <source>
        <dbReference type="Pfam" id="PF00296"/>
    </source>
</evidence>
<evidence type="ECO:0000313" key="3">
    <source>
        <dbReference type="Proteomes" id="UP001219605"/>
    </source>
</evidence>
<organism evidence="2 3">
    <name type="scientific">Micromonospora cathayae</name>
    <dbReference type="NCBI Taxonomy" id="3028804"/>
    <lineage>
        <taxon>Bacteria</taxon>
        <taxon>Bacillati</taxon>
        <taxon>Actinomycetota</taxon>
        <taxon>Actinomycetes</taxon>
        <taxon>Micromonosporales</taxon>
        <taxon>Micromonosporaceae</taxon>
        <taxon>Micromonospora</taxon>
    </lineage>
</organism>
<dbReference type="PANTHER" id="PTHR30137:SF6">
    <property type="entry name" value="LUCIFERASE-LIKE MONOOXYGENASE"/>
    <property type="match status" value="1"/>
</dbReference>
<dbReference type="Pfam" id="PF00296">
    <property type="entry name" value="Bac_luciferase"/>
    <property type="match status" value="1"/>
</dbReference>
<protein>
    <submittedName>
        <fullName evidence="2">LLM class flavin-dependent oxidoreductase</fullName>
    </submittedName>
</protein>
<sequence>MKISFVTSAFGTVDGQRRFDMPSFVTECQAAEQAGFYAAYTGERRGRGPASGQTAVTFNPDLLCMYGLAHTSSLVFGTHITLLPLHHPVRVAQDATLVNAMFPGRYRLGLGAGYTTDDFRAFGVDLSERGRRMTEGLKAINAYREGRNHELAGGWQGVVPDRDPALGDDPLEIYLGAWSRPGVRRAARYGDGWYTGPIRTVAAEAELAQVYRDECAKVGKEPKVILMREAGLGVTDADARAVHGDLLLEYARIYWSRGGTYDPQWDPWVGRVEKAEDITLDMVMPDRFLCGSIDTWLDTIAGWKETIQPDEIILRLRYFYGPSLETAIREMDLIGKHVIPALA</sequence>
<accession>A0ABY7ZPK0</accession>
<dbReference type="SUPFAM" id="SSF51679">
    <property type="entry name" value="Bacterial luciferase-like"/>
    <property type="match status" value="1"/>
</dbReference>
<dbReference type="InterPro" id="IPR050766">
    <property type="entry name" value="Bact_Lucif_Oxidored"/>
</dbReference>
<dbReference type="RefSeq" id="WP_275030357.1">
    <property type="nucleotide sequence ID" value="NZ_CP118615.1"/>
</dbReference>
<evidence type="ECO:0000313" key="2">
    <source>
        <dbReference type="EMBL" id="WDZ83799.1"/>
    </source>
</evidence>
<dbReference type="Proteomes" id="UP001219605">
    <property type="component" value="Chromosome"/>
</dbReference>